<dbReference type="AlphaFoldDB" id="A0A1M7AW58"/>
<dbReference type="EMBL" id="FQZU01000074">
    <property type="protein sequence ID" value="SHL46887.1"/>
    <property type="molecule type" value="Genomic_DNA"/>
</dbReference>
<accession>A0A1M7AW58</accession>
<name>A0A1M7AW58_9BACT</name>
<sequence>MSASEVVLELAASPEFFPVARSVTENASLAMGLEKAEARRVAMATEEIFMSLCKSAPGRKLSIRCTPGGYCVITEFVFQDPGFPLEYFNMTSSVSTSNEQDMANLGLLVASRIMDGFSVERDDSGRFMLKLIKEKCYPRHTGEGASHLAPLTAFSVRKADSEEAAYAAAQAVGLYPAHALPRQFLHPRMLADRIDFGGATAAVAVGPGGEIAGIVAWDLSSSGSMVECHGPFLLTRDGNPALCEALLDFCIGDIAKLPVMGLINRRHNRDIPIHYFETVGSLPLTAGNGETFQAPAYFRQMQEDAGCNVWAHESLEEFLEKQYARLCLPRKILRPLGRALDPLSRSVLFSEFDRNAGNVTFLPVSPGRDILPNVEAHLNMANKEAIKNVFFGIDLGRPWQADFAPAVLQAGFSPRYILPYAGCGDMAFFSL</sequence>
<reference evidence="2" key="1">
    <citation type="submission" date="2016-11" db="EMBL/GenBank/DDBJ databases">
        <authorList>
            <person name="Varghese N."/>
            <person name="Submissions S."/>
        </authorList>
    </citation>
    <scope>NUCLEOTIDE SEQUENCE [LARGE SCALE GENOMIC DNA]</scope>
    <source>
        <strain evidence="2">DSM 16219</strain>
    </source>
</reference>
<keyword evidence="1" id="KW-0418">Kinase</keyword>
<dbReference type="Proteomes" id="UP000183994">
    <property type="component" value="Unassembled WGS sequence"/>
</dbReference>
<keyword evidence="2" id="KW-1185">Reference proteome</keyword>
<dbReference type="STRING" id="1121393.SAMN02745216_05237"/>
<evidence type="ECO:0000313" key="1">
    <source>
        <dbReference type="EMBL" id="SHL46887.1"/>
    </source>
</evidence>
<gene>
    <name evidence="1" type="ORF">SAMN02745216_05237</name>
</gene>
<dbReference type="GO" id="GO:0016301">
    <property type="term" value="F:kinase activity"/>
    <property type="evidence" value="ECO:0007669"/>
    <property type="project" value="UniProtKB-KW"/>
</dbReference>
<dbReference type="RefSeq" id="WP_073479184.1">
    <property type="nucleotide sequence ID" value="NZ_FQZU01000074.1"/>
</dbReference>
<dbReference type="OrthoDB" id="5416105at2"/>
<proteinExistence type="predicted"/>
<keyword evidence="1" id="KW-0808">Transferase</keyword>
<protein>
    <submittedName>
        <fullName evidence="1">Anti-sigma regulatory factor (Ser/Thr protein kinase)</fullName>
    </submittedName>
</protein>
<evidence type="ECO:0000313" key="2">
    <source>
        <dbReference type="Proteomes" id="UP000183994"/>
    </source>
</evidence>
<organism evidence="1 2">
    <name type="scientific">Desulfatibacillum alkenivorans DSM 16219</name>
    <dbReference type="NCBI Taxonomy" id="1121393"/>
    <lineage>
        <taxon>Bacteria</taxon>
        <taxon>Pseudomonadati</taxon>
        <taxon>Thermodesulfobacteriota</taxon>
        <taxon>Desulfobacteria</taxon>
        <taxon>Desulfobacterales</taxon>
        <taxon>Desulfatibacillaceae</taxon>
        <taxon>Desulfatibacillum</taxon>
    </lineage>
</organism>